<evidence type="ECO:0000256" key="2">
    <source>
        <dbReference type="ARBA" id="ARBA00022448"/>
    </source>
</evidence>
<name>A0A6N1AI19_9PROT</name>
<keyword evidence="9" id="KW-0997">Cell inner membrane</keyword>
<evidence type="ECO:0000256" key="1">
    <source>
        <dbReference type="ARBA" id="ARBA00004141"/>
    </source>
</evidence>
<dbReference type="GO" id="GO:0008381">
    <property type="term" value="F:mechanosensitive monoatomic ion channel activity"/>
    <property type="evidence" value="ECO:0007669"/>
    <property type="project" value="UniProtKB-UniRule"/>
</dbReference>
<comment type="subcellular location">
    <subcellularLocation>
        <location evidence="9">Cell inner membrane</location>
        <topology evidence="9">Multi-pass membrane protein</topology>
    </subcellularLocation>
    <subcellularLocation>
        <location evidence="1">Membrane</location>
        <topology evidence="1">Multi-pass membrane protein</topology>
    </subcellularLocation>
</comment>
<dbReference type="AlphaFoldDB" id="A0A6N1AI19"/>
<evidence type="ECO:0000256" key="3">
    <source>
        <dbReference type="ARBA" id="ARBA00022475"/>
    </source>
</evidence>
<comment type="similarity">
    <text evidence="9">Belongs to the MscL family.</text>
</comment>
<dbReference type="KEGG" id="aoz:HUE56_11885"/>
<keyword evidence="2 9" id="KW-0813">Transport</keyword>
<keyword evidence="5 9" id="KW-1133">Transmembrane helix</keyword>
<dbReference type="SUPFAM" id="SSF81330">
    <property type="entry name" value="Gated mechanosensitive channel"/>
    <property type="match status" value="1"/>
</dbReference>
<dbReference type="InterPro" id="IPR001185">
    <property type="entry name" value="MS_channel"/>
</dbReference>
<keyword evidence="3 9" id="KW-1003">Cell membrane</keyword>
<dbReference type="NCBIfam" id="NF010557">
    <property type="entry name" value="PRK13952.1"/>
    <property type="match status" value="1"/>
</dbReference>
<reference evidence="11 12" key="1">
    <citation type="submission" date="2020-06" db="EMBL/GenBank/DDBJ databases">
        <title>Complete genome of Azosprillum oryzae KACC14407.</title>
        <authorList>
            <person name="Kim M."/>
            <person name="Park Y.-J."/>
            <person name="Shin J.-H."/>
        </authorList>
    </citation>
    <scope>NUCLEOTIDE SEQUENCE [LARGE SCALE GENOMIC DNA]</scope>
    <source>
        <strain evidence="11 12">KACC 14407</strain>
    </source>
</reference>
<evidence type="ECO:0000256" key="6">
    <source>
        <dbReference type="ARBA" id="ARBA00023065"/>
    </source>
</evidence>
<dbReference type="NCBIfam" id="NF001843">
    <property type="entry name" value="PRK00567.1-4"/>
    <property type="match status" value="1"/>
</dbReference>
<dbReference type="Pfam" id="PF01741">
    <property type="entry name" value="MscL"/>
    <property type="match status" value="1"/>
</dbReference>
<gene>
    <name evidence="9 11" type="primary">mscL</name>
    <name evidence="11" type="ORF">HUE56_11885</name>
</gene>
<dbReference type="InterPro" id="IPR037673">
    <property type="entry name" value="MSC/AndL"/>
</dbReference>
<keyword evidence="6 9" id="KW-0406">Ion transport</keyword>
<keyword evidence="12" id="KW-1185">Reference proteome</keyword>
<comment type="function">
    <text evidence="9">Channel that opens in response to stretch forces in the membrane lipid bilayer. May participate in the regulation of osmotic pressure changes within the cell.</text>
</comment>
<sequence length="163" mass="17604">MFEEFKKFISRGNVVELAVGIIIGAAFTGIVNSLVKDILMPPIGWIMGGIDFSNYFVSLSGGHYDSLQAAEKAGAATVNYGRFINACINFLIVSGALFMIVRQVNRLHVLHKEAPKTPPRQELLLEEIRDALRAQANDQSGGQPSSQPGGQAANRPPPADRSP</sequence>
<dbReference type="GO" id="GO:0005886">
    <property type="term" value="C:plasma membrane"/>
    <property type="evidence" value="ECO:0007669"/>
    <property type="project" value="UniProtKB-SubCell"/>
</dbReference>
<feature type="compositionally biased region" description="Low complexity" evidence="10">
    <location>
        <begin position="139"/>
        <end position="151"/>
    </location>
</feature>
<feature type="region of interest" description="Disordered" evidence="10">
    <location>
        <begin position="134"/>
        <end position="163"/>
    </location>
</feature>
<dbReference type="NCBIfam" id="TIGR00220">
    <property type="entry name" value="mscL"/>
    <property type="match status" value="1"/>
</dbReference>
<dbReference type="Gene3D" id="1.10.1200.120">
    <property type="entry name" value="Large-conductance mechanosensitive channel, MscL, domain 1"/>
    <property type="match status" value="1"/>
</dbReference>
<organism evidence="11 12">
    <name type="scientific">Azospirillum oryzae</name>
    <dbReference type="NCBI Taxonomy" id="286727"/>
    <lineage>
        <taxon>Bacteria</taxon>
        <taxon>Pseudomonadati</taxon>
        <taxon>Pseudomonadota</taxon>
        <taxon>Alphaproteobacteria</taxon>
        <taxon>Rhodospirillales</taxon>
        <taxon>Azospirillaceae</taxon>
        <taxon>Azospirillum</taxon>
    </lineage>
</organism>
<protein>
    <recommendedName>
        <fullName evidence="9">Large-conductance mechanosensitive channel</fullName>
    </recommendedName>
</protein>
<evidence type="ECO:0000313" key="11">
    <source>
        <dbReference type="EMBL" id="QKS51200.1"/>
    </source>
</evidence>
<dbReference type="PRINTS" id="PR01264">
    <property type="entry name" value="MECHCHANNEL"/>
</dbReference>
<evidence type="ECO:0000256" key="4">
    <source>
        <dbReference type="ARBA" id="ARBA00022692"/>
    </source>
</evidence>
<evidence type="ECO:0000256" key="7">
    <source>
        <dbReference type="ARBA" id="ARBA00023136"/>
    </source>
</evidence>
<evidence type="ECO:0000256" key="9">
    <source>
        <dbReference type="HAMAP-Rule" id="MF_00115"/>
    </source>
</evidence>
<keyword evidence="7 9" id="KW-0472">Membrane</keyword>
<feature type="transmembrane region" description="Helical" evidence="9">
    <location>
        <begin position="83"/>
        <end position="101"/>
    </location>
</feature>
<evidence type="ECO:0000313" key="12">
    <source>
        <dbReference type="Proteomes" id="UP000509702"/>
    </source>
</evidence>
<dbReference type="Proteomes" id="UP000509702">
    <property type="component" value="Chromosome"/>
</dbReference>
<accession>A0A6N1AI19</accession>
<proteinExistence type="inferred from homology"/>
<dbReference type="InterPro" id="IPR036019">
    <property type="entry name" value="MscL_channel"/>
</dbReference>
<feature type="transmembrane region" description="Helical" evidence="9">
    <location>
        <begin position="12"/>
        <end position="35"/>
    </location>
</feature>
<evidence type="ECO:0000256" key="5">
    <source>
        <dbReference type="ARBA" id="ARBA00022989"/>
    </source>
</evidence>
<comment type="subunit">
    <text evidence="9">Homopentamer.</text>
</comment>
<dbReference type="PANTHER" id="PTHR30266">
    <property type="entry name" value="MECHANOSENSITIVE CHANNEL MSCL"/>
    <property type="match status" value="1"/>
</dbReference>
<dbReference type="PANTHER" id="PTHR30266:SF2">
    <property type="entry name" value="LARGE-CONDUCTANCE MECHANOSENSITIVE CHANNEL"/>
    <property type="match status" value="1"/>
</dbReference>
<keyword evidence="4 9" id="KW-0812">Transmembrane</keyword>
<keyword evidence="8 9" id="KW-0407">Ion channel</keyword>
<dbReference type="OrthoDB" id="9810350at2"/>
<dbReference type="HAMAP" id="MF_00115">
    <property type="entry name" value="MscL"/>
    <property type="match status" value="1"/>
</dbReference>
<evidence type="ECO:0000256" key="8">
    <source>
        <dbReference type="ARBA" id="ARBA00023303"/>
    </source>
</evidence>
<dbReference type="RefSeq" id="WP_149197866.1">
    <property type="nucleotide sequence ID" value="NZ_BSOV01000016.1"/>
</dbReference>
<dbReference type="EMBL" id="CP054619">
    <property type="protein sequence ID" value="QKS51200.1"/>
    <property type="molecule type" value="Genomic_DNA"/>
</dbReference>
<evidence type="ECO:0000256" key="10">
    <source>
        <dbReference type="SAM" id="MobiDB-lite"/>
    </source>
</evidence>